<comment type="subcellular location">
    <subcellularLocation>
        <location evidence="1">Cell membrane</location>
        <topology evidence="1">Multi-pass membrane protein</topology>
    </subcellularLocation>
</comment>
<dbReference type="InterPro" id="IPR011701">
    <property type="entry name" value="MFS"/>
</dbReference>
<feature type="transmembrane region" description="Helical" evidence="5">
    <location>
        <begin position="267"/>
        <end position="287"/>
    </location>
</feature>
<evidence type="ECO:0000256" key="3">
    <source>
        <dbReference type="ARBA" id="ARBA00022989"/>
    </source>
</evidence>
<dbReference type="PANTHER" id="PTHR42910:SF1">
    <property type="entry name" value="MAJOR FACILITATOR SUPERFAMILY (MFS) PROFILE DOMAIN-CONTAINING PROTEIN"/>
    <property type="match status" value="1"/>
</dbReference>
<dbReference type="RefSeq" id="WP_026205723.1">
    <property type="nucleotide sequence ID" value="NZ_JBIAZU010000003.1"/>
</dbReference>
<feature type="transmembrane region" description="Helical" evidence="5">
    <location>
        <begin position="331"/>
        <end position="351"/>
    </location>
</feature>
<feature type="transmembrane region" description="Helical" evidence="5">
    <location>
        <begin position="36"/>
        <end position="59"/>
    </location>
</feature>
<sequence length="396" mass="41493">MRRALIPLLALACGLTVANLYYSQPLLDLIAGAFGVSQGAATVVVTLTQIGYALGLLLLLPLGDLIENRRLTTRLLLCTALALLLAALSPAYPLFLALSVLIGVTSVVAQILVPFAAHLAPPSSRGAIVGKVMGGLLLGILLARTVSSFVGGLWGWRAIYFISAALMLALAVALRRLLPQRPPSHTAGYFSLLRTVWDLARSEPALRRRALSQGLLFGAFTAYWTAIAYELIGEHGFTQSQIAIFALVGAGGAAAAPIAGKLADRGHGALASGGALALAALMAVLAAAGHRSVILLGVAGVLLDFAVQSHQVMSQHEIYALRADARARINTVFMTTVFTGGALSSALTGLLHHRYGWTGACVLAAMFAFAGFTVWAAARWRASTRPREVAIAECPR</sequence>
<evidence type="ECO:0000256" key="2">
    <source>
        <dbReference type="ARBA" id="ARBA00022692"/>
    </source>
</evidence>
<keyword evidence="2 5" id="KW-0812">Transmembrane</keyword>
<dbReference type="PANTHER" id="PTHR42910">
    <property type="entry name" value="TRANSPORTER SCO4007-RELATED"/>
    <property type="match status" value="1"/>
</dbReference>
<evidence type="ECO:0000313" key="7">
    <source>
        <dbReference type="EMBL" id="MFF5291926.1"/>
    </source>
</evidence>
<dbReference type="CDD" id="cd17324">
    <property type="entry name" value="MFS_NepI_like"/>
    <property type="match status" value="1"/>
</dbReference>
<evidence type="ECO:0000313" key="8">
    <source>
        <dbReference type="Proteomes" id="UP001602245"/>
    </source>
</evidence>
<feature type="transmembrane region" description="Helical" evidence="5">
    <location>
        <begin position="241"/>
        <end position="260"/>
    </location>
</feature>
<dbReference type="Proteomes" id="UP001602245">
    <property type="component" value="Unassembled WGS sequence"/>
</dbReference>
<comment type="caution">
    <text evidence="7">The sequence shown here is derived from an EMBL/GenBank/DDBJ whole genome shotgun (WGS) entry which is preliminary data.</text>
</comment>
<proteinExistence type="predicted"/>
<dbReference type="SUPFAM" id="SSF103473">
    <property type="entry name" value="MFS general substrate transporter"/>
    <property type="match status" value="1"/>
</dbReference>
<dbReference type="EMBL" id="JBIAZU010000003">
    <property type="protein sequence ID" value="MFF5291926.1"/>
    <property type="molecule type" value="Genomic_DNA"/>
</dbReference>
<protein>
    <submittedName>
        <fullName evidence="7">MFS transporter</fullName>
    </submittedName>
</protein>
<feature type="transmembrane region" description="Helical" evidence="5">
    <location>
        <begin position="71"/>
        <end position="88"/>
    </location>
</feature>
<organism evidence="7 8">
    <name type="scientific">Paractinoplanes globisporus</name>
    <dbReference type="NCBI Taxonomy" id="113565"/>
    <lineage>
        <taxon>Bacteria</taxon>
        <taxon>Bacillati</taxon>
        <taxon>Actinomycetota</taxon>
        <taxon>Actinomycetes</taxon>
        <taxon>Micromonosporales</taxon>
        <taxon>Micromonosporaceae</taxon>
        <taxon>Paractinoplanes</taxon>
    </lineage>
</organism>
<name>A0ABW6WF39_9ACTN</name>
<keyword evidence="4 5" id="KW-0472">Membrane</keyword>
<reference evidence="7 8" key="1">
    <citation type="submission" date="2024-10" db="EMBL/GenBank/DDBJ databases">
        <title>The Natural Products Discovery Center: Release of the First 8490 Sequenced Strains for Exploring Actinobacteria Biosynthetic Diversity.</title>
        <authorList>
            <person name="Kalkreuter E."/>
            <person name="Kautsar S.A."/>
            <person name="Yang D."/>
            <person name="Bader C.D."/>
            <person name="Teijaro C.N."/>
            <person name="Fluegel L."/>
            <person name="Davis C.M."/>
            <person name="Simpson J.R."/>
            <person name="Lauterbach L."/>
            <person name="Steele A.D."/>
            <person name="Gui C."/>
            <person name="Meng S."/>
            <person name="Li G."/>
            <person name="Viehrig K."/>
            <person name="Ye F."/>
            <person name="Su P."/>
            <person name="Kiefer A.F."/>
            <person name="Nichols A."/>
            <person name="Cepeda A.J."/>
            <person name="Yan W."/>
            <person name="Fan B."/>
            <person name="Jiang Y."/>
            <person name="Adhikari A."/>
            <person name="Zheng C.-J."/>
            <person name="Schuster L."/>
            <person name="Cowan T.M."/>
            <person name="Smanski M.J."/>
            <person name="Chevrette M.G."/>
            <person name="De Carvalho L.P.S."/>
            <person name="Shen B."/>
        </authorList>
    </citation>
    <scope>NUCLEOTIDE SEQUENCE [LARGE SCALE GENOMIC DNA]</scope>
    <source>
        <strain evidence="7 8">NPDC000087</strain>
    </source>
</reference>
<feature type="transmembrane region" description="Helical" evidence="5">
    <location>
        <begin position="153"/>
        <end position="174"/>
    </location>
</feature>
<keyword evidence="3 5" id="KW-1133">Transmembrane helix</keyword>
<feature type="transmembrane region" description="Helical" evidence="5">
    <location>
        <begin position="357"/>
        <end position="378"/>
    </location>
</feature>
<dbReference type="InterPro" id="IPR036259">
    <property type="entry name" value="MFS_trans_sf"/>
</dbReference>
<dbReference type="Gene3D" id="1.20.1250.20">
    <property type="entry name" value="MFS general substrate transporter like domains"/>
    <property type="match status" value="1"/>
</dbReference>
<feature type="transmembrane region" description="Helical" evidence="5">
    <location>
        <begin position="293"/>
        <end position="310"/>
    </location>
</feature>
<accession>A0ABW6WF39</accession>
<gene>
    <name evidence="7" type="ORF">ACFY35_20995</name>
</gene>
<feature type="domain" description="Major facilitator superfamily (MFS) profile" evidence="6">
    <location>
        <begin position="1"/>
        <end position="383"/>
    </location>
</feature>
<feature type="transmembrane region" description="Helical" evidence="5">
    <location>
        <begin position="94"/>
        <end position="116"/>
    </location>
</feature>
<evidence type="ECO:0000256" key="4">
    <source>
        <dbReference type="ARBA" id="ARBA00023136"/>
    </source>
</evidence>
<keyword evidence="8" id="KW-1185">Reference proteome</keyword>
<feature type="transmembrane region" description="Helical" evidence="5">
    <location>
        <begin position="128"/>
        <end position="147"/>
    </location>
</feature>
<dbReference type="InterPro" id="IPR020846">
    <property type="entry name" value="MFS_dom"/>
</dbReference>
<evidence type="ECO:0000259" key="6">
    <source>
        <dbReference type="PROSITE" id="PS50850"/>
    </source>
</evidence>
<feature type="transmembrane region" description="Helical" evidence="5">
    <location>
        <begin position="210"/>
        <end position="229"/>
    </location>
</feature>
<dbReference type="Pfam" id="PF07690">
    <property type="entry name" value="MFS_1"/>
    <property type="match status" value="1"/>
</dbReference>
<evidence type="ECO:0000256" key="5">
    <source>
        <dbReference type="SAM" id="Phobius"/>
    </source>
</evidence>
<evidence type="ECO:0000256" key="1">
    <source>
        <dbReference type="ARBA" id="ARBA00004651"/>
    </source>
</evidence>
<dbReference type="PROSITE" id="PS50850">
    <property type="entry name" value="MFS"/>
    <property type="match status" value="1"/>
</dbReference>